<dbReference type="EMBL" id="JAAIUW010000007">
    <property type="protein sequence ID" value="KAF7822946.1"/>
    <property type="molecule type" value="Genomic_DNA"/>
</dbReference>
<keyword evidence="1 9" id="KW-0489">Methyltransferase</keyword>
<evidence type="ECO:0000313" key="10">
    <source>
        <dbReference type="Proteomes" id="UP000634136"/>
    </source>
</evidence>
<dbReference type="PANTHER" id="PTHR11746">
    <property type="entry name" value="O-METHYLTRANSFERASE"/>
    <property type="match status" value="1"/>
</dbReference>
<evidence type="ECO:0000256" key="5">
    <source>
        <dbReference type="ARBA" id="ARBA00066355"/>
    </source>
</evidence>
<dbReference type="Pfam" id="PF00891">
    <property type="entry name" value="Methyltransf_2"/>
    <property type="match status" value="1"/>
</dbReference>
<dbReference type="AlphaFoldDB" id="A0A834TKY0"/>
<dbReference type="GO" id="GO:0009717">
    <property type="term" value="P:isoflavonoid biosynthetic process"/>
    <property type="evidence" value="ECO:0007669"/>
    <property type="project" value="UniProtKB-ARBA"/>
</dbReference>
<protein>
    <recommendedName>
        <fullName evidence="5">isoflavone 7-O-methyltransferase</fullName>
        <ecNumber evidence="5">2.1.1.150</ecNumber>
    </recommendedName>
</protein>
<accession>A0A834TKY0</accession>
<dbReference type="FunFam" id="1.10.10.10:FF:000213">
    <property type="entry name" value="Coniferyl alcohol 9-O-methyltransferase"/>
    <property type="match status" value="1"/>
</dbReference>
<evidence type="ECO:0000256" key="6">
    <source>
        <dbReference type="PIRSR" id="PIRSR005739-1"/>
    </source>
</evidence>
<dbReference type="InterPro" id="IPR016461">
    <property type="entry name" value="COMT-like"/>
</dbReference>
<reference evidence="9" key="1">
    <citation type="submission" date="2020-09" db="EMBL/GenBank/DDBJ databases">
        <title>Genome-Enabled Discovery of Anthraquinone Biosynthesis in Senna tora.</title>
        <authorList>
            <person name="Kang S.-H."/>
            <person name="Pandey R.P."/>
            <person name="Lee C.-M."/>
            <person name="Sim J.-S."/>
            <person name="Jeong J.-T."/>
            <person name="Choi B.-S."/>
            <person name="Jung M."/>
            <person name="Ginzburg D."/>
            <person name="Zhao K."/>
            <person name="Won S.Y."/>
            <person name="Oh T.-J."/>
            <person name="Yu Y."/>
            <person name="Kim N.-H."/>
            <person name="Lee O.R."/>
            <person name="Lee T.-H."/>
            <person name="Bashyal P."/>
            <person name="Kim T.-S."/>
            <person name="Lee W.-H."/>
            <person name="Kawkins C."/>
            <person name="Kim C.-K."/>
            <person name="Kim J.S."/>
            <person name="Ahn B.O."/>
            <person name="Rhee S.Y."/>
            <person name="Sohng J.K."/>
        </authorList>
    </citation>
    <scope>NUCLEOTIDE SEQUENCE</scope>
    <source>
        <tissue evidence="9">Leaf</tissue>
    </source>
</reference>
<dbReference type="GO" id="GO:0032259">
    <property type="term" value="P:methylation"/>
    <property type="evidence" value="ECO:0007669"/>
    <property type="project" value="UniProtKB-KW"/>
</dbReference>
<keyword evidence="2 9" id="KW-0808">Transferase</keyword>
<dbReference type="InterPro" id="IPR001077">
    <property type="entry name" value="COMT_C"/>
</dbReference>
<comment type="catalytic activity">
    <reaction evidence="4">
        <text>a 7-hydroxyisoflavone + S-adenosyl-L-methionine = a 7-methoxyisoflavone + S-adenosyl-L-homocysteine + H(+)</text>
        <dbReference type="Rhea" id="RHEA:17933"/>
        <dbReference type="ChEBI" id="CHEBI:15378"/>
        <dbReference type="ChEBI" id="CHEBI:55465"/>
        <dbReference type="ChEBI" id="CHEBI:57856"/>
        <dbReference type="ChEBI" id="CHEBI:59789"/>
        <dbReference type="ChEBI" id="CHEBI:140356"/>
        <dbReference type="EC" id="2.1.1.150"/>
    </reaction>
</comment>
<sequence>MEVEKIDDEIQQLLQAHKHTWNQTYNFINSMSLKCAIELGIPDIIHKHAQPIKLSQLISQLQIHPTKSHAVHRLMAILTHSGFFTQHKASQKDDEDDGGDPEVAYMLTDACKILVKDSPYSMVPYLLLSLDPIQMKPWQYLSTWFRNEVPTTYETAHGMAIWEYASKEGRLNSLFNNAMLSDSRLVSRVVIEKCKWVFEGLESVVDAGGGTGTLAKAIAQCFPNMECTVLDLPHVVAGLQGTTNLKFVEGDMFQAIPPADAVLLKSILHDWGEEECVKILKKCKEAISGNGKRSNKVIIIDIVIMEDQKGGEDDDELVETKLCLDMLMMVLANGKERKEKEWAKLFFSAGFRDYKINPILGLRSLIELYP</sequence>
<dbReference type="SUPFAM" id="SSF46785">
    <property type="entry name" value="Winged helix' DNA-binding domain"/>
    <property type="match status" value="1"/>
</dbReference>
<comment type="caution">
    <text evidence="9">The sequence shown here is derived from an EMBL/GenBank/DDBJ whole genome shotgun (WGS) entry which is preliminary data.</text>
</comment>
<dbReference type="Gene3D" id="3.40.50.150">
    <property type="entry name" value="Vaccinia Virus protein VP39"/>
    <property type="match status" value="1"/>
</dbReference>
<feature type="domain" description="O-methyltransferase dimerisation" evidence="8">
    <location>
        <begin position="22"/>
        <end position="117"/>
    </location>
</feature>
<dbReference type="InterPro" id="IPR029063">
    <property type="entry name" value="SAM-dependent_MTases_sf"/>
</dbReference>
<dbReference type="OrthoDB" id="2410195at2759"/>
<dbReference type="GO" id="GO:0033800">
    <property type="term" value="F:isoflavone 7-O-methyltransferase activity"/>
    <property type="evidence" value="ECO:0007669"/>
    <property type="project" value="UniProtKB-EC"/>
</dbReference>
<evidence type="ECO:0000259" key="8">
    <source>
        <dbReference type="Pfam" id="PF08100"/>
    </source>
</evidence>
<dbReference type="InterPro" id="IPR012967">
    <property type="entry name" value="COMT_dimerisation"/>
</dbReference>
<dbReference type="Pfam" id="PF08100">
    <property type="entry name" value="Dimerisation"/>
    <property type="match status" value="1"/>
</dbReference>
<keyword evidence="3" id="KW-0949">S-adenosyl-L-methionine</keyword>
<dbReference type="PIRSF" id="PIRSF005739">
    <property type="entry name" value="O-mtase"/>
    <property type="match status" value="1"/>
</dbReference>
<feature type="active site" description="Proton acceptor" evidence="6">
    <location>
        <position position="269"/>
    </location>
</feature>
<evidence type="ECO:0000256" key="1">
    <source>
        <dbReference type="ARBA" id="ARBA00022603"/>
    </source>
</evidence>
<dbReference type="Gene3D" id="1.10.10.10">
    <property type="entry name" value="Winged helix-like DNA-binding domain superfamily/Winged helix DNA-binding domain"/>
    <property type="match status" value="1"/>
</dbReference>
<evidence type="ECO:0000256" key="4">
    <source>
        <dbReference type="ARBA" id="ARBA00050968"/>
    </source>
</evidence>
<dbReference type="InterPro" id="IPR036388">
    <property type="entry name" value="WH-like_DNA-bd_sf"/>
</dbReference>
<evidence type="ECO:0000256" key="2">
    <source>
        <dbReference type="ARBA" id="ARBA00022679"/>
    </source>
</evidence>
<dbReference type="Proteomes" id="UP000634136">
    <property type="component" value="Unassembled WGS sequence"/>
</dbReference>
<evidence type="ECO:0000256" key="3">
    <source>
        <dbReference type="ARBA" id="ARBA00022691"/>
    </source>
</evidence>
<dbReference type="FunFam" id="3.40.50.150:FF:000057">
    <property type="entry name" value="O-methyltransferase ZRP4"/>
    <property type="match status" value="1"/>
</dbReference>
<name>A0A834TKY0_9FABA</name>
<dbReference type="GO" id="GO:0046983">
    <property type="term" value="F:protein dimerization activity"/>
    <property type="evidence" value="ECO:0007669"/>
    <property type="project" value="InterPro"/>
</dbReference>
<dbReference type="InterPro" id="IPR036390">
    <property type="entry name" value="WH_DNA-bd_sf"/>
</dbReference>
<proteinExistence type="predicted"/>
<gene>
    <name evidence="9" type="ORF">G2W53_021090</name>
</gene>
<keyword evidence="10" id="KW-1185">Reference proteome</keyword>
<dbReference type="PROSITE" id="PS51683">
    <property type="entry name" value="SAM_OMT_II"/>
    <property type="match status" value="1"/>
</dbReference>
<evidence type="ECO:0000259" key="7">
    <source>
        <dbReference type="Pfam" id="PF00891"/>
    </source>
</evidence>
<dbReference type="EC" id="2.1.1.150" evidence="5"/>
<feature type="domain" description="O-methyltransferase C-terminal" evidence="7">
    <location>
        <begin position="138"/>
        <end position="352"/>
    </location>
</feature>
<dbReference type="SUPFAM" id="SSF53335">
    <property type="entry name" value="S-adenosyl-L-methionine-dependent methyltransferases"/>
    <property type="match status" value="1"/>
</dbReference>
<dbReference type="CDD" id="cd02440">
    <property type="entry name" value="AdoMet_MTases"/>
    <property type="match status" value="1"/>
</dbReference>
<organism evidence="9 10">
    <name type="scientific">Senna tora</name>
    <dbReference type="NCBI Taxonomy" id="362788"/>
    <lineage>
        <taxon>Eukaryota</taxon>
        <taxon>Viridiplantae</taxon>
        <taxon>Streptophyta</taxon>
        <taxon>Embryophyta</taxon>
        <taxon>Tracheophyta</taxon>
        <taxon>Spermatophyta</taxon>
        <taxon>Magnoliopsida</taxon>
        <taxon>eudicotyledons</taxon>
        <taxon>Gunneridae</taxon>
        <taxon>Pentapetalae</taxon>
        <taxon>rosids</taxon>
        <taxon>fabids</taxon>
        <taxon>Fabales</taxon>
        <taxon>Fabaceae</taxon>
        <taxon>Caesalpinioideae</taxon>
        <taxon>Cassia clade</taxon>
        <taxon>Senna</taxon>
    </lineage>
</organism>
<evidence type="ECO:0000313" key="9">
    <source>
        <dbReference type="EMBL" id="KAF7822946.1"/>
    </source>
</evidence>